<protein>
    <submittedName>
        <fullName evidence="1">Uncharacterized protein</fullName>
    </submittedName>
</protein>
<keyword evidence="2" id="KW-1185">Reference proteome</keyword>
<name>A0A176W234_MARPO</name>
<evidence type="ECO:0000313" key="2">
    <source>
        <dbReference type="Proteomes" id="UP000077202"/>
    </source>
</evidence>
<reference evidence="1" key="1">
    <citation type="submission" date="2016-03" db="EMBL/GenBank/DDBJ databases">
        <title>Mechanisms controlling the formation of the plant cell surface in tip-growing cells are functionally conserved among land plants.</title>
        <authorList>
            <person name="Honkanen S."/>
            <person name="Jones V.A."/>
            <person name="Morieri G."/>
            <person name="Champion C."/>
            <person name="Hetherington A.J."/>
            <person name="Kelly S."/>
            <person name="Saint-Marcoux D."/>
            <person name="Proust H."/>
            <person name="Prescott H."/>
            <person name="Dolan L."/>
        </authorList>
    </citation>
    <scope>NUCLEOTIDE SEQUENCE [LARGE SCALE GENOMIC DNA]</scope>
    <source>
        <tissue evidence="1">Whole gametophyte</tissue>
    </source>
</reference>
<accession>A0A176W234</accession>
<evidence type="ECO:0000313" key="1">
    <source>
        <dbReference type="EMBL" id="OAE26663.1"/>
    </source>
</evidence>
<proteinExistence type="predicted"/>
<dbReference type="Proteomes" id="UP000077202">
    <property type="component" value="Unassembled WGS sequence"/>
</dbReference>
<gene>
    <name evidence="1" type="ORF">AXG93_641s1040</name>
</gene>
<dbReference type="EMBL" id="LVLJ01002136">
    <property type="protein sequence ID" value="OAE26663.1"/>
    <property type="molecule type" value="Genomic_DNA"/>
</dbReference>
<organism evidence="1 2">
    <name type="scientific">Marchantia polymorpha subsp. ruderalis</name>
    <dbReference type="NCBI Taxonomy" id="1480154"/>
    <lineage>
        <taxon>Eukaryota</taxon>
        <taxon>Viridiplantae</taxon>
        <taxon>Streptophyta</taxon>
        <taxon>Embryophyta</taxon>
        <taxon>Marchantiophyta</taxon>
        <taxon>Marchantiopsida</taxon>
        <taxon>Marchantiidae</taxon>
        <taxon>Marchantiales</taxon>
        <taxon>Marchantiaceae</taxon>
        <taxon>Marchantia</taxon>
    </lineage>
</organism>
<dbReference type="AlphaFoldDB" id="A0A176W234"/>
<comment type="caution">
    <text evidence="1">The sequence shown here is derived from an EMBL/GenBank/DDBJ whole genome shotgun (WGS) entry which is preliminary data.</text>
</comment>
<sequence>MSWVIDRDAILDDYFRSPLLVLAIAGKGGGERKRREKKVEMYNFDSSSVPLETGQGEGLEPKYDIGLGACQRFRRYAEKPAKAVSEIGRCDSNGSTGFGGEDYGA</sequence>